<evidence type="ECO:0000256" key="5">
    <source>
        <dbReference type="ARBA" id="ARBA00022679"/>
    </source>
</evidence>
<comment type="similarity">
    <text evidence="2">Belongs to the polyprenol kinase family.</text>
</comment>
<feature type="transmembrane region" description="Helical" evidence="11">
    <location>
        <begin position="90"/>
        <end position="108"/>
    </location>
</feature>
<proteinExistence type="inferred from homology"/>
<keyword evidence="13" id="KW-1185">Reference proteome</keyword>
<comment type="subcellular location">
    <subcellularLocation>
        <location evidence="1">Plastid</location>
        <location evidence="1">Chloroplast membrane</location>
        <topology evidence="1">Multi-pass membrane protein</topology>
    </subcellularLocation>
</comment>
<evidence type="ECO:0000256" key="6">
    <source>
        <dbReference type="ARBA" id="ARBA00022692"/>
    </source>
</evidence>
<feature type="transmembrane region" description="Helical" evidence="11">
    <location>
        <begin position="279"/>
        <end position="298"/>
    </location>
</feature>
<evidence type="ECO:0000256" key="1">
    <source>
        <dbReference type="ARBA" id="ARBA00004508"/>
    </source>
</evidence>
<evidence type="ECO:0000256" key="4">
    <source>
        <dbReference type="ARBA" id="ARBA00022640"/>
    </source>
</evidence>
<evidence type="ECO:0000256" key="10">
    <source>
        <dbReference type="ARBA" id="ARBA00023136"/>
    </source>
</evidence>
<protein>
    <submittedName>
        <fullName evidence="12">Uncharacterized protein</fullName>
    </submittedName>
</protein>
<feature type="transmembrane region" description="Helical" evidence="11">
    <location>
        <begin position="120"/>
        <end position="140"/>
    </location>
</feature>
<sequence length="400" mass="43998">MRGCEFPGVIHSCNMITSNTLQRFDPVAYVSVPLLLTRTSRPTSPFVSKLKRTSLSSSSFSSSFSSSSFFSATTPLRSTMLHHDPLVSDIYATAVSGALAFSCLRLWQETAKRCLFDQKLNRKLVHISIGLLFILCWPLFSTENMAAYFASLIPGVNIIRMLVIGLGLWKDEATVKSMSRFGDYRELLKGPLYYAAAITLACIVYWRTSPVSIAAICNLCAGDGMADIVGRQFGGEKLPYNKNKSYAGSIAMASAGFLVSIAYMWYFSWFGFIEGSWKLVLGFLLVSIVTAFVESLPISTELDDNLTVPLTSILVGTYCSKTNEALGISSLGLSILLENVDSVSVEVVCLKLLTEKELAEACSKSVKTYQLKMKMKVGRKCKNYNLEINLGQLFPLTVSL</sequence>
<feature type="transmembrane region" description="Helical" evidence="11">
    <location>
        <begin position="190"/>
        <end position="206"/>
    </location>
</feature>
<dbReference type="AlphaFoldDB" id="A0A371EQG1"/>
<keyword evidence="3" id="KW-0150">Chloroplast</keyword>
<dbReference type="PANTHER" id="PTHR32523:SF7">
    <property type="entry name" value="FARNESOL KINASE, CHLOROPLASTIC"/>
    <property type="match status" value="1"/>
</dbReference>
<comment type="caution">
    <text evidence="12">The sequence shown here is derived from an EMBL/GenBank/DDBJ whole genome shotgun (WGS) entry which is preliminary data.</text>
</comment>
<dbReference type="GO" id="GO:0016301">
    <property type="term" value="F:kinase activity"/>
    <property type="evidence" value="ECO:0007669"/>
    <property type="project" value="UniProtKB-KW"/>
</dbReference>
<name>A0A371EQG1_MUCPR</name>
<keyword evidence="10 11" id="KW-0472">Membrane</keyword>
<evidence type="ECO:0000256" key="3">
    <source>
        <dbReference type="ARBA" id="ARBA00022528"/>
    </source>
</evidence>
<feature type="transmembrane region" description="Helical" evidence="11">
    <location>
        <begin position="146"/>
        <end position="169"/>
    </location>
</feature>
<dbReference type="EMBL" id="QJKJ01012605">
    <property type="protein sequence ID" value="RDX68287.1"/>
    <property type="molecule type" value="Genomic_DNA"/>
</dbReference>
<accession>A0A371EQG1</accession>
<reference evidence="12" key="1">
    <citation type="submission" date="2018-05" db="EMBL/GenBank/DDBJ databases">
        <title>Draft genome of Mucuna pruriens seed.</title>
        <authorList>
            <person name="Nnadi N.E."/>
            <person name="Vos R."/>
            <person name="Hasami M.H."/>
            <person name="Devisetty U.K."/>
            <person name="Aguiy J.C."/>
        </authorList>
    </citation>
    <scope>NUCLEOTIDE SEQUENCE [LARGE SCALE GENOMIC DNA]</scope>
    <source>
        <strain evidence="12">JCA_2017</strain>
    </source>
</reference>
<feature type="non-terminal residue" evidence="12">
    <location>
        <position position="1"/>
    </location>
</feature>
<evidence type="ECO:0000256" key="8">
    <source>
        <dbReference type="ARBA" id="ARBA00022946"/>
    </source>
</evidence>
<feature type="transmembrane region" description="Helical" evidence="11">
    <location>
        <begin position="246"/>
        <end position="267"/>
    </location>
</feature>
<gene>
    <name evidence="12" type="ORF">CR513_52743</name>
</gene>
<evidence type="ECO:0000256" key="7">
    <source>
        <dbReference type="ARBA" id="ARBA00022777"/>
    </source>
</evidence>
<dbReference type="InterPro" id="IPR039606">
    <property type="entry name" value="Phytol/farnesol_kinase"/>
</dbReference>
<keyword evidence="9 11" id="KW-1133">Transmembrane helix</keyword>
<feature type="non-terminal residue" evidence="12">
    <location>
        <position position="400"/>
    </location>
</feature>
<dbReference type="OrthoDB" id="5673at2759"/>
<evidence type="ECO:0000256" key="2">
    <source>
        <dbReference type="ARBA" id="ARBA00010794"/>
    </source>
</evidence>
<keyword evidence="7" id="KW-0418">Kinase</keyword>
<organism evidence="12 13">
    <name type="scientific">Mucuna pruriens</name>
    <name type="common">Velvet bean</name>
    <name type="synonym">Dolichos pruriens</name>
    <dbReference type="NCBI Taxonomy" id="157652"/>
    <lineage>
        <taxon>Eukaryota</taxon>
        <taxon>Viridiplantae</taxon>
        <taxon>Streptophyta</taxon>
        <taxon>Embryophyta</taxon>
        <taxon>Tracheophyta</taxon>
        <taxon>Spermatophyta</taxon>
        <taxon>Magnoliopsida</taxon>
        <taxon>eudicotyledons</taxon>
        <taxon>Gunneridae</taxon>
        <taxon>Pentapetalae</taxon>
        <taxon>rosids</taxon>
        <taxon>fabids</taxon>
        <taxon>Fabales</taxon>
        <taxon>Fabaceae</taxon>
        <taxon>Papilionoideae</taxon>
        <taxon>50 kb inversion clade</taxon>
        <taxon>NPAAA clade</taxon>
        <taxon>indigoferoid/millettioid clade</taxon>
        <taxon>Phaseoleae</taxon>
        <taxon>Mucuna</taxon>
    </lineage>
</organism>
<keyword evidence="5" id="KW-0808">Transferase</keyword>
<evidence type="ECO:0000313" key="12">
    <source>
        <dbReference type="EMBL" id="RDX68287.1"/>
    </source>
</evidence>
<keyword evidence="6 11" id="KW-0812">Transmembrane</keyword>
<evidence type="ECO:0000313" key="13">
    <source>
        <dbReference type="Proteomes" id="UP000257109"/>
    </source>
</evidence>
<keyword evidence="4" id="KW-0934">Plastid</keyword>
<evidence type="ECO:0000256" key="9">
    <source>
        <dbReference type="ARBA" id="ARBA00022989"/>
    </source>
</evidence>
<dbReference type="STRING" id="157652.A0A371EQG1"/>
<dbReference type="GO" id="GO:0031969">
    <property type="term" value="C:chloroplast membrane"/>
    <property type="evidence" value="ECO:0007669"/>
    <property type="project" value="UniProtKB-SubCell"/>
</dbReference>
<evidence type="ECO:0000256" key="11">
    <source>
        <dbReference type="SAM" id="Phobius"/>
    </source>
</evidence>
<dbReference type="PANTHER" id="PTHR32523">
    <property type="entry name" value="PHYTOL KINASE 1, CHLOROPLASTIC"/>
    <property type="match status" value="1"/>
</dbReference>
<dbReference type="Proteomes" id="UP000257109">
    <property type="component" value="Unassembled WGS sequence"/>
</dbReference>
<keyword evidence="8" id="KW-0809">Transit peptide</keyword>